<evidence type="ECO:0000313" key="2">
    <source>
        <dbReference type="EMBL" id="ANE48166.1"/>
    </source>
</evidence>
<dbReference type="KEGG" id="pswu:SY83_19820"/>
<evidence type="ECO:0000313" key="3">
    <source>
        <dbReference type="Proteomes" id="UP000076927"/>
    </source>
</evidence>
<keyword evidence="3" id="KW-1185">Reference proteome</keyword>
<dbReference type="EMBL" id="CP011388">
    <property type="protein sequence ID" value="ANE48166.1"/>
    <property type="molecule type" value="Genomic_DNA"/>
</dbReference>
<reference evidence="2 3" key="1">
    <citation type="submission" date="2015-01" db="EMBL/GenBank/DDBJ databases">
        <title>Paenibacillus swuensis/DY6/whole genome sequencing.</title>
        <authorList>
            <person name="Kim M.K."/>
            <person name="Srinivasan S."/>
            <person name="Lee J.-J."/>
        </authorList>
    </citation>
    <scope>NUCLEOTIDE SEQUENCE [LARGE SCALE GENOMIC DNA]</scope>
    <source>
        <strain evidence="2 3">DY6</strain>
    </source>
</reference>
<dbReference type="InterPro" id="IPR012349">
    <property type="entry name" value="Split_barrel_FMN-bd"/>
</dbReference>
<feature type="domain" description="Pyridoxamine 5'-phosphate oxidase N-terminal" evidence="1">
    <location>
        <begin position="8"/>
        <end position="129"/>
    </location>
</feature>
<protein>
    <recommendedName>
        <fullName evidence="1">Pyridoxamine 5'-phosphate oxidase N-terminal domain-containing protein</fullName>
    </recommendedName>
</protein>
<dbReference type="STRING" id="1178515.SY83_19820"/>
<dbReference type="PANTHER" id="PTHR39336:SF1">
    <property type="entry name" value="PYRIDOXAMINE PHOSPHATE OXIDASE FAMILY PROTEIN (AFU_ORTHOLOGUE AFUA_6G11440)"/>
    <property type="match status" value="1"/>
</dbReference>
<dbReference type="PANTHER" id="PTHR39336">
    <property type="entry name" value="PYRIDOXAMINE PHOSPHATE OXIDASE FAMILY PROTEIN (AFU_ORTHOLOGUE AFUA_6G11440)"/>
    <property type="match status" value="1"/>
</dbReference>
<accession>A0A172TMH0</accession>
<organism evidence="2 3">
    <name type="scientific">Paenibacillus swuensis</name>
    <dbReference type="NCBI Taxonomy" id="1178515"/>
    <lineage>
        <taxon>Bacteria</taxon>
        <taxon>Bacillati</taxon>
        <taxon>Bacillota</taxon>
        <taxon>Bacilli</taxon>
        <taxon>Bacillales</taxon>
        <taxon>Paenibacillaceae</taxon>
        <taxon>Paenibacillus</taxon>
    </lineage>
</organism>
<dbReference type="Gene3D" id="2.30.110.10">
    <property type="entry name" value="Electron Transport, Fmn-binding Protein, Chain A"/>
    <property type="match status" value="1"/>
</dbReference>
<dbReference type="SUPFAM" id="SSF50475">
    <property type="entry name" value="FMN-binding split barrel"/>
    <property type="match status" value="1"/>
</dbReference>
<name>A0A172TMH0_9BACL</name>
<dbReference type="Pfam" id="PF01243">
    <property type="entry name" value="PNPOx_N"/>
    <property type="match status" value="1"/>
</dbReference>
<dbReference type="RefSeq" id="WP_068609676.1">
    <property type="nucleotide sequence ID" value="NZ_CP011388.1"/>
</dbReference>
<dbReference type="AlphaFoldDB" id="A0A172TMH0"/>
<dbReference type="Proteomes" id="UP000076927">
    <property type="component" value="Chromosome"/>
</dbReference>
<dbReference type="PATRIC" id="fig|1178515.4.peg.4009"/>
<gene>
    <name evidence="2" type="ORF">SY83_19820</name>
</gene>
<proteinExistence type="predicted"/>
<evidence type="ECO:0000259" key="1">
    <source>
        <dbReference type="Pfam" id="PF01243"/>
    </source>
</evidence>
<dbReference type="OrthoDB" id="115989at2"/>
<dbReference type="InterPro" id="IPR011576">
    <property type="entry name" value="Pyridox_Oxase_N"/>
</dbReference>
<sequence length="186" mass="20657">MGKEFTSITPQHEDFIRKQNMFFVGSAAADGEVNISPKGHDVFRILSPNQVAYLDLTGSGNETSAHLTRCSRLTFMFVSFEGDPLIMRLYGDGEVILPETPAWDAMSGHFNLLPGARQIIVSNIHKVKTSCGFSIPFFHYEGERNKLIDWAAQMGESKLNTYRATKNAISMDGIPTPLGIRNESVE</sequence>